<evidence type="ECO:0000256" key="2">
    <source>
        <dbReference type="SAM" id="Phobius"/>
    </source>
</evidence>
<evidence type="ECO:0000256" key="1">
    <source>
        <dbReference type="SAM" id="MobiDB-lite"/>
    </source>
</evidence>
<protein>
    <recommendedName>
        <fullName evidence="5">Integral membrane protein</fullName>
    </recommendedName>
</protein>
<keyword evidence="2" id="KW-1133">Transmembrane helix</keyword>
<feature type="transmembrane region" description="Helical" evidence="2">
    <location>
        <begin position="129"/>
        <end position="146"/>
    </location>
</feature>
<name>A0ABQ4EDM3_9ACTN</name>
<feature type="transmembrane region" description="Helical" evidence="2">
    <location>
        <begin position="191"/>
        <end position="210"/>
    </location>
</feature>
<keyword evidence="2" id="KW-0812">Transmembrane</keyword>
<reference evidence="3 4" key="1">
    <citation type="submission" date="2021-01" db="EMBL/GenBank/DDBJ databases">
        <title>Whole genome shotgun sequence of Plantactinospora endophytica NBRC 110450.</title>
        <authorList>
            <person name="Komaki H."/>
            <person name="Tamura T."/>
        </authorList>
    </citation>
    <scope>NUCLEOTIDE SEQUENCE [LARGE SCALE GENOMIC DNA]</scope>
    <source>
        <strain evidence="3 4">NBRC 110450</strain>
    </source>
</reference>
<dbReference type="EMBL" id="BONW01000044">
    <property type="protein sequence ID" value="GIG92356.1"/>
    <property type="molecule type" value="Genomic_DNA"/>
</dbReference>
<comment type="caution">
    <text evidence="3">The sequence shown here is derived from an EMBL/GenBank/DDBJ whole genome shotgun (WGS) entry which is preliminary data.</text>
</comment>
<gene>
    <name evidence="3" type="ORF">Pen02_72920</name>
</gene>
<evidence type="ECO:0008006" key="5">
    <source>
        <dbReference type="Google" id="ProtNLM"/>
    </source>
</evidence>
<dbReference type="Proteomes" id="UP000646749">
    <property type="component" value="Unassembled WGS sequence"/>
</dbReference>
<feature type="compositionally biased region" description="Low complexity" evidence="1">
    <location>
        <begin position="246"/>
        <end position="290"/>
    </location>
</feature>
<feature type="region of interest" description="Disordered" evidence="1">
    <location>
        <begin position="219"/>
        <end position="309"/>
    </location>
</feature>
<evidence type="ECO:0000313" key="3">
    <source>
        <dbReference type="EMBL" id="GIG92356.1"/>
    </source>
</evidence>
<organism evidence="3 4">
    <name type="scientific">Plantactinospora endophytica</name>
    <dbReference type="NCBI Taxonomy" id="673535"/>
    <lineage>
        <taxon>Bacteria</taxon>
        <taxon>Bacillati</taxon>
        <taxon>Actinomycetota</taxon>
        <taxon>Actinomycetes</taxon>
        <taxon>Micromonosporales</taxon>
        <taxon>Micromonosporaceae</taxon>
        <taxon>Plantactinospora</taxon>
    </lineage>
</organism>
<dbReference type="RefSeq" id="WP_203870711.1">
    <property type="nucleotide sequence ID" value="NZ_BONW01000044.1"/>
</dbReference>
<proteinExistence type="predicted"/>
<accession>A0ABQ4EDM3</accession>
<evidence type="ECO:0000313" key="4">
    <source>
        <dbReference type="Proteomes" id="UP000646749"/>
    </source>
</evidence>
<feature type="transmembrane region" description="Helical" evidence="2">
    <location>
        <begin position="86"/>
        <end position="109"/>
    </location>
</feature>
<keyword evidence="4" id="KW-1185">Reference proteome</keyword>
<feature type="transmembrane region" description="Helical" evidence="2">
    <location>
        <begin position="158"/>
        <end position="185"/>
    </location>
</feature>
<keyword evidence="2" id="KW-0472">Membrane</keyword>
<sequence length="309" mass="31494">MSWTEEDGPDDPVERAVALADREWRAMGIVMTERTALTGDLRRELVGAAADGVAPRQLLGDDVRRFAHELAVAAGARRAPYEFRRLLLTALAGGVPGLLLAFVLVWTWWLVPLHVLPGPDPVLNVLLRYVLSALVFVGGGLLAVRYGMRDSAGIGRTVVRMALLVPPAGILAVPVTMGFAALTGYSLSPPVLLVEAGIVAAALGGATVLARRWALSPIRGAAQPPSDPPDGRSPSGQIPTDPSPTGPSSIGPRPTGPSSTGPSSTGPSSTGPSSTGPSSTGPSSSGPSPTVAKPAGPGSDPGPARMVLG</sequence>